<accession>A0ABW9ZVP8</accession>
<dbReference type="InterPro" id="IPR004358">
    <property type="entry name" value="Sig_transdc_His_kin-like_C"/>
</dbReference>
<dbReference type="Gene3D" id="3.30.565.10">
    <property type="entry name" value="Histidine kinase-like ATPase, C-terminal domain"/>
    <property type="match status" value="1"/>
</dbReference>
<dbReference type="PANTHER" id="PTHR43547:SF2">
    <property type="entry name" value="HYBRID SIGNAL TRANSDUCTION HISTIDINE KINASE C"/>
    <property type="match status" value="1"/>
</dbReference>
<evidence type="ECO:0000256" key="1">
    <source>
        <dbReference type="ARBA" id="ARBA00000085"/>
    </source>
</evidence>
<keyword evidence="8" id="KW-0808">Transferase</keyword>
<feature type="domain" description="Histidine kinase" evidence="7">
    <location>
        <begin position="426"/>
        <end position="639"/>
    </location>
</feature>
<protein>
    <recommendedName>
        <fullName evidence="2">histidine kinase</fullName>
        <ecNumber evidence="2">2.7.13.3</ecNumber>
    </recommendedName>
</protein>
<dbReference type="Proteomes" id="UP000753802">
    <property type="component" value="Unassembled WGS sequence"/>
</dbReference>
<name>A0ABW9ZVP8_9BACT</name>
<feature type="signal peptide" evidence="6">
    <location>
        <begin position="1"/>
        <end position="26"/>
    </location>
</feature>
<evidence type="ECO:0000259" key="7">
    <source>
        <dbReference type="PROSITE" id="PS50109"/>
    </source>
</evidence>
<feature type="transmembrane region" description="Helical" evidence="5">
    <location>
        <begin position="351"/>
        <end position="373"/>
    </location>
</feature>
<keyword evidence="5" id="KW-0472">Membrane</keyword>
<dbReference type="InterPro" id="IPR036890">
    <property type="entry name" value="HATPase_C_sf"/>
</dbReference>
<dbReference type="Pfam" id="PF13424">
    <property type="entry name" value="TPR_12"/>
    <property type="match status" value="1"/>
</dbReference>
<feature type="repeat" description="TPR" evidence="4">
    <location>
        <begin position="158"/>
        <end position="191"/>
    </location>
</feature>
<dbReference type="InterPro" id="IPR036097">
    <property type="entry name" value="HisK_dim/P_sf"/>
</dbReference>
<dbReference type="PROSITE" id="PS50109">
    <property type="entry name" value="HIS_KIN"/>
    <property type="match status" value="1"/>
</dbReference>
<dbReference type="SUPFAM" id="SSF55874">
    <property type="entry name" value="ATPase domain of HSP90 chaperone/DNA topoisomerase II/histidine kinase"/>
    <property type="match status" value="1"/>
</dbReference>
<evidence type="ECO:0000256" key="2">
    <source>
        <dbReference type="ARBA" id="ARBA00012438"/>
    </source>
</evidence>
<dbReference type="SUPFAM" id="SSF48452">
    <property type="entry name" value="TPR-like"/>
    <property type="match status" value="1"/>
</dbReference>
<dbReference type="InterPro" id="IPR005467">
    <property type="entry name" value="His_kinase_dom"/>
</dbReference>
<dbReference type="Gene3D" id="1.10.287.130">
    <property type="match status" value="1"/>
</dbReference>
<reference evidence="8 9" key="1">
    <citation type="submission" date="2020-01" db="EMBL/GenBank/DDBJ databases">
        <title>Genome analysis.</title>
        <authorList>
            <person name="Wu S."/>
            <person name="Wang G."/>
        </authorList>
    </citation>
    <scope>NUCLEOTIDE SEQUENCE [LARGE SCALE GENOMIC DNA]</scope>
    <source>
        <strain evidence="8 9">SYL130</strain>
    </source>
</reference>
<keyword evidence="9" id="KW-1185">Reference proteome</keyword>
<evidence type="ECO:0000256" key="6">
    <source>
        <dbReference type="SAM" id="SignalP"/>
    </source>
</evidence>
<dbReference type="Pfam" id="PF02518">
    <property type="entry name" value="HATPase_c"/>
    <property type="match status" value="1"/>
</dbReference>
<gene>
    <name evidence="8" type="ORF">GWC95_03310</name>
</gene>
<dbReference type="PRINTS" id="PR00344">
    <property type="entry name" value="BCTRLSENSOR"/>
</dbReference>
<dbReference type="PROSITE" id="PS51257">
    <property type="entry name" value="PROKAR_LIPOPROTEIN"/>
    <property type="match status" value="1"/>
</dbReference>
<dbReference type="InterPro" id="IPR003594">
    <property type="entry name" value="HATPase_dom"/>
</dbReference>
<dbReference type="SMART" id="SM00028">
    <property type="entry name" value="TPR"/>
    <property type="match status" value="4"/>
</dbReference>
<evidence type="ECO:0000313" key="9">
    <source>
        <dbReference type="Proteomes" id="UP000753802"/>
    </source>
</evidence>
<keyword evidence="3" id="KW-0597">Phosphoprotein</keyword>
<dbReference type="SMART" id="SM00388">
    <property type="entry name" value="HisKA"/>
    <property type="match status" value="1"/>
</dbReference>
<dbReference type="PANTHER" id="PTHR43547">
    <property type="entry name" value="TWO-COMPONENT HISTIDINE KINASE"/>
    <property type="match status" value="1"/>
</dbReference>
<comment type="catalytic activity">
    <reaction evidence="1">
        <text>ATP + protein L-histidine = ADP + protein N-phospho-L-histidine.</text>
        <dbReference type="EC" id="2.7.13.3"/>
    </reaction>
</comment>
<sequence>MTKTNRLHILVLFVVSACLHFTKAGAADKKPPPSEIKKIDSLNELAFRQKRFDVALALNNLFNAENLAVASNYQKGLATTYLYEGGIFNQIGYDKRALSTYYRALQLFRTLKDTLSIAKVSQQIALSMQMDGKMDEAINLYNQSLRVYIGIDNKQEIANIKNSLGTIATSMKELNEAEQLFKDALRISIDNKYAYGEKKSYYNLGILESQRNNFSSAESYFNKSLAKDSLLKDKYGIALNQLQLSSMFMKQHNMDASIDMAKKAYGNAASVSALNLLKDAATKVVDAYRQKGEILKAAQWQDSLVKVLKAQAENEKEYANNFIDVIKNQDAKNTNAEKEVEKQRQVQKDQLLIITVGTFILIIVAVLAVLALVNYQRQRFFGKELKQKNEIIEKNSASLDQLNKEISHQNQLLETDNKTKNKLLSIISHDLRTPLVNTKGVLNLVNQGMVPPEEADRLLQLLETQYLGTTSLLDNLLFWIKGQMEGKEDDKVTVSLYQLMKTLQEEHSLPLGKKKIELKNLIDPELTIVTEKEMIRIVCRNLISNAIKFTNEGGFIELTSHTEGNHLYLTVKDSGIGMTQADIEKVNAKQYYNTTGTSYEKGSGFGLMLCRDLISKAGGELIIESEPGKGSAFTIKMPC</sequence>
<dbReference type="CDD" id="cd00075">
    <property type="entry name" value="HATPase"/>
    <property type="match status" value="1"/>
</dbReference>
<comment type="caution">
    <text evidence="8">The sequence shown here is derived from an EMBL/GenBank/DDBJ whole genome shotgun (WGS) entry which is preliminary data.</text>
</comment>
<dbReference type="CDD" id="cd00082">
    <property type="entry name" value="HisKA"/>
    <property type="match status" value="1"/>
</dbReference>
<evidence type="ECO:0000256" key="3">
    <source>
        <dbReference type="ARBA" id="ARBA00022553"/>
    </source>
</evidence>
<dbReference type="SUPFAM" id="SSF47384">
    <property type="entry name" value="Homodimeric domain of signal transducing histidine kinase"/>
    <property type="match status" value="1"/>
</dbReference>
<dbReference type="EMBL" id="JAACJS010000002">
    <property type="protein sequence ID" value="NCI48936.1"/>
    <property type="molecule type" value="Genomic_DNA"/>
</dbReference>
<organism evidence="8 9">
    <name type="scientific">Sediminibacterium roseum</name>
    <dbReference type="NCBI Taxonomy" id="1978412"/>
    <lineage>
        <taxon>Bacteria</taxon>
        <taxon>Pseudomonadati</taxon>
        <taxon>Bacteroidota</taxon>
        <taxon>Chitinophagia</taxon>
        <taxon>Chitinophagales</taxon>
        <taxon>Chitinophagaceae</taxon>
        <taxon>Sediminibacterium</taxon>
    </lineage>
</organism>
<keyword evidence="5" id="KW-1133">Transmembrane helix</keyword>
<dbReference type="SMART" id="SM00387">
    <property type="entry name" value="HATPase_c"/>
    <property type="match status" value="1"/>
</dbReference>
<dbReference type="EC" id="2.7.13.3" evidence="2"/>
<keyword evidence="6" id="KW-0732">Signal</keyword>
<keyword evidence="8" id="KW-0418">Kinase</keyword>
<dbReference type="GO" id="GO:0016301">
    <property type="term" value="F:kinase activity"/>
    <property type="evidence" value="ECO:0007669"/>
    <property type="project" value="UniProtKB-KW"/>
</dbReference>
<evidence type="ECO:0000256" key="4">
    <source>
        <dbReference type="PROSITE-ProRule" id="PRU00339"/>
    </source>
</evidence>
<evidence type="ECO:0000313" key="8">
    <source>
        <dbReference type="EMBL" id="NCI48936.1"/>
    </source>
</evidence>
<proteinExistence type="predicted"/>
<dbReference type="Gene3D" id="1.25.40.10">
    <property type="entry name" value="Tetratricopeptide repeat domain"/>
    <property type="match status" value="1"/>
</dbReference>
<dbReference type="PROSITE" id="PS50005">
    <property type="entry name" value="TPR"/>
    <property type="match status" value="1"/>
</dbReference>
<evidence type="ECO:0000256" key="5">
    <source>
        <dbReference type="SAM" id="Phobius"/>
    </source>
</evidence>
<keyword evidence="4" id="KW-0802">TPR repeat</keyword>
<dbReference type="RefSeq" id="WP_161817243.1">
    <property type="nucleotide sequence ID" value="NZ_JAACJS010000002.1"/>
</dbReference>
<dbReference type="InterPro" id="IPR019734">
    <property type="entry name" value="TPR_rpt"/>
</dbReference>
<dbReference type="InterPro" id="IPR003661">
    <property type="entry name" value="HisK_dim/P_dom"/>
</dbReference>
<keyword evidence="5" id="KW-0812">Transmembrane</keyword>
<dbReference type="InterPro" id="IPR011990">
    <property type="entry name" value="TPR-like_helical_dom_sf"/>
</dbReference>
<feature type="chain" id="PRO_5046245942" description="histidine kinase" evidence="6">
    <location>
        <begin position="27"/>
        <end position="639"/>
    </location>
</feature>